<keyword evidence="1" id="KW-1133">Transmembrane helix</keyword>
<dbReference type="EMBL" id="JACHXJ010000001">
    <property type="protein sequence ID" value="MBB3125437.1"/>
    <property type="molecule type" value="Genomic_DNA"/>
</dbReference>
<comment type="caution">
    <text evidence="2">The sequence shown here is derived from an EMBL/GenBank/DDBJ whole genome shotgun (WGS) entry which is preliminary data.</text>
</comment>
<dbReference type="PANTHER" id="PTHR40106">
    <property type="entry name" value="INNER MEMBRANE PROTEIN RCLC"/>
    <property type="match status" value="1"/>
</dbReference>
<dbReference type="Pfam" id="PF04224">
    <property type="entry name" value="DUF417"/>
    <property type="match status" value="1"/>
</dbReference>
<dbReference type="InterPro" id="IPR016865">
    <property type="entry name" value="RclC"/>
</dbReference>
<dbReference type="AlphaFoldDB" id="A0A839TKT4"/>
<feature type="transmembrane region" description="Helical" evidence="1">
    <location>
        <begin position="63"/>
        <end position="83"/>
    </location>
</feature>
<evidence type="ECO:0000256" key="1">
    <source>
        <dbReference type="SAM" id="Phobius"/>
    </source>
</evidence>
<organism evidence="2 3">
    <name type="scientific">Paenibacillus rhizosphaerae</name>
    <dbReference type="NCBI Taxonomy" id="297318"/>
    <lineage>
        <taxon>Bacteria</taxon>
        <taxon>Bacillati</taxon>
        <taxon>Bacillota</taxon>
        <taxon>Bacilli</taxon>
        <taxon>Bacillales</taxon>
        <taxon>Paenibacillaceae</taxon>
        <taxon>Paenibacillus</taxon>
    </lineage>
</organism>
<keyword evidence="1" id="KW-0812">Transmembrane</keyword>
<dbReference type="RefSeq" id="WP_183577093.1">
    <property type="nucleotide sequence ID" value="NZ_JACHXJ010000001.1"/>
</dbReference>
<evidence type="ECO:0000313" key="2">
    <source>
        <dbReference type="EMBL" id="MBB3125437.1"/>
    </source>
</evidence>
<sequence>MSKLDHAFGIKFETFGIKCLFIALAIVYIWIGGMKFTAYEANGIAPLVSNSPLLGWLYDVMPVRTFSSLLGVLEILIGLLLLGRFVSTRLSAVGAALSCIMFLTTISFMFSTPGVIEPSLGFPALSAFPGQFLLKDLVLLAASVFALGESLKTARSEIIH</sequence>
<dbReference type="InterPro" id="IPR007339">
    <property type="entry name" value="RclC-like"/>
</dbReference>
<dbReference type="GO" id="GO:0005886">
    <property type="term" value="C:plasma membrane"/>
    <property type="evidence" value="ECO:0007669"/>
    <property type="project" value="TreeGrafter"/>
</dbReference>
<dbReference type="GO" id="GO:1901530">
    <property type="term" value="P:response to hypochlorite"/>
    <property type="evidence" value="ECO:0007669"/>
    <property type="project" value="TreeGrafter"/>
</dbReference>
<reference evidence="2 3" key="1">
    <citation type="submission" date="2020-08" db="EMBL/GenBank/DDBJ databases">
        <title>Genomic Encyclopedia of Type Strains, Phase III (KMG-III): the genomes of soil and plant-associated and newly described type strains.</title>
        <authorList>
            <person name="Whitman W."/>
        </authorList>
    </citation>
    <scope>NUCLEOTIDE SEQUENCE [LARGE SCALE GENOMIC DNA]</scope>
    <source>
        <strain evidence="2 3">CECT 5831</strain>
    </source>
</reference>
<dbReference type="Proteomes" id="UP000517523">
    <property type="component" value="Unassembled WGS sequence"/>
</dbReference>
<keyword evidence="1" id="KW-0472">Membrane</keyword>
<dbReference type="PANTHER" id="PTHR40106:SF1">
    <property type="entry name" value="INNER MEMBRANE PROTEIN RCLC"/>
    <property type="match status" value="1"/>
</dbReference>
<gene>
    <name evidence="2" type="ORF">FHS19_000091</name>
</gene>
<feature type="transmembrane region" description="Helical" evidence="1">
    <location>
        <begin position="12"/>
        <end position="31"/>
    </location>
</feature>
<feature type="transmembrane region" description="Helical" evidence="1">
    <location>
        <begin position="90"/>
        <end position="110"/>
    </location>
</feature>
<name>A0A839TKT4_9BACL</name>
<feature type="transmembrane region" description="Helical" evidence="1">
    <location>
        <begin position="130"/>
        <end position="148"/>
    </location>
</feature>
<dbReference type="PIRSF" id="PIRSF028065">
    <property type="entry name" value="UCP028065"/>
    <property type="match status" value="1"/>
</dbReference>
<evidence type="ECO:0000313" key="3">
    <source>
        <dbReference type="Proteomes" id="UP000517523"/>
    </source>
</evidence>
<proteinExistence type="predicted"/>
<protein>
    <submittedName>
        <fullName evidence="2">Putative membrane protein YkgB</fullName>
    </submittedName>
</protein>
<accession>A0A839TKT4</accession>